<protein>
    <submittedName>
        <fullName evidence="2">Uncharacterized protein</fullName>
    </submittedName>
</protein>
<dbReference type="AlphaFoldDB" id="A0ABD0VX44"/>
<comment type="caution">
    <text evidence="2">The sequence shown here is derived from an EMBL/GenBank/DDBJ whole genome shotgun (WGS) entry which is preliminary data.</text>
</comment>
<evidence type="ECO:0000313" key="3">
    <source>
        <dbReference type="Proteomes" id="UP001552299"/>
    </source>
</evidence>
<evidence type="ECO:0000313" key="2">
    <source>
        <dbReference type="EMBL" id="KAL0928865.1"/>
    </source>
</evidence>
<dbReference type="Proteomes" id="UP001552299">
    <property type="component" value="Unassembled WGS sequence"/>
</dbReference>
<accession>A0ABD0VX44</accession>
<dbReference type="EMBL" id="JANQDX010000001">
    <property type="protein sequence ID" value="KAL0928865.1"/>
    <property type="molecule type" value="Genomic_DNA"/>
</dbReference>
<evidence type="ECO:0000256" key="1">
    <source>
        <dbReference type="SAM" id="MobiDB-lite"/>
    </source>
</evidence>
<proteinExistence type="predicted"/>
<gene>
    <name evidence="2" type="ORF">M5K25_000792</name>
</gene>
<name>A0ABD0VX44_DENTH</name>
<reference evidence="2 3" key="1">
    <citation type="journal article" date="2024" name="Plant Biotechnol. J.">
        <title>Dendrobium thyrsiflorum genome and its molecular insights into genes involved in important horticultural traits.</title>
        <authorList>
            <person name="Chen B."/>
            <person name="Wang J.Y."/>
            <person name="Zheng P.J."/>
            <person name="Li K.L."/>
            <person name="Liang Y.M."/>
            <person name="Chen X.F."/>
            <person name="Zhang C."/>
            <person name="Zhao X."/>
            <person name="He X."/>
            <person name="Zhang G.Q."/>
            <person name="Liu Z.J."/>
            <person name="Xu Q."/>
        </authorList>
    </citation>
    <scope>NUCLEOTIDE SEQUENCE [LARGE SCALE GENOMIC DNA]</scope>
    <source>
        <strain evidence="2">GZMU011</strain>
    </source>
</reference>
<feature type="region of interest" description="Disordered" evidence="1">
    <location>
        <begin position="199"/>
        <end position="233"/>
    </location>
</feature>
<sequence length="468" mass="52872">MQTTLNLPDAASNSHSVKLPFLMSMDNAVGFWIRNTSQDISISHLRVVEKGTIRLVYIAGNQEAGAGRTSSSSAGVRKINSDVFGGVQNTVMAVVLKLFDSVLSLDVFEIDLVKEREDGRFTSLEESAGVLILSQISSSPFLRKSEPPVQKYMSCLVDYKSNALKYFTVFIMTTMAIGGQRLEQQWRLDSDVKTQCPLDVSKNGGDVAQKGRVAHPSGPLGDHQPPSTSSITGYLPNDDGLRLLLPSGNLHPCMVRFPPLRPNEWKSEKRSKILARLGETKDTCGVELGIEEEVRRRDEGEEKLASFPRRRRREVKQARKLFQENPQRRKIHMASNLRIEEEVRRRDEGEEKLASFPRRRRREVEQARKLFQENPQVKKREEHEKRPQSWVTLALSLSSKEYDNKLLKKSATKRKTLLKQCAFKASLTPSGSRHNQSMSKQVVVPVELAAYELTSKGSDQECAHSWQV</sequence>
<keyword evidence="3" id="KW-1185">Reference proteome</keyword>
<organism evidence="2 3">
    <name type="scientific">Dendrobium thyrsiflorum</name>
    <name type="common">Pinecone-like raceme dendrobium</name>
    <name type="synonym">Orchid</name>
    <dbReference type="NCBI Taxonomy" id="117978"/>
    <lineage>
        <taxon>Eukaryota</taxon>
        <taxon>Viridiplantae</taxon>
        <taxon>Streptophyta</taxon>
        <taxon>Embryophyta</taxon>
        <taxon>Tracheophyta</taxon>
        <taxon>Spermatophyta</taxon>
        <taxon>Magnoliopsida</taxon>
        <taxon>Liliopsida</taxon>
        <taxon>Asparagales</taxon>
        <taxon>Orchidaceae</taxon>
        <taxon>Epidendroideae</taxon>
        <taxon>Malaxideae</taxon>
        <taxon>Dendrobiinae</taxon>
        <taxon>Dendrobium</taxon>
    </lineage>
</organism>